<dbReference type="PRINTS" id="PR00154">
    <property type="entry name" value="AMPBINDING"/>
</dbReference>
<dbReference type="FunFam" id="2.30.38.10:FF:000001">
    <property type="entry name" value="Non-ribosomal peptide synthetase PvdI"/>
    <property type="match status" value="1"/>
</dbReference>
<dbReference type="Proteomes" id="UP000248806">
    <property type="component" value="Unassembled WGS sequence"/>
</dbReference>
<dbReference type="SMART" id="SM00823">
    <property type="entry name" value="PKS_PP"/>
    <property type="match status" value="1"/>
</dbReference>
<dbReference type="PANTHER" id="PTHR45527:SF1">
    <property type="entry name" value="FATTY ACID SYNTHASE"/>
    <property type="match status" value="1"/>
</dbReference>
<dbReference type="PROSITE" id="PS50075">
    <property type="entry name" value="CARRIER"/>
    <property type="match status" value="1"/>
</dbReference>
<dbReference type="InterPro" id="IPR023213">
    <property type="entry name" value="CAT-like_dom_sf"/>
</dbReference>
<name>A0A326U4I9_THEHA</name>
<dbReference type="Gene3D" id="3.30.559.30">
    <property type="entry name" value="Nonribosomal peptide synthetase, condensation domain"/>
    <property type="match status" value="1"/>
</dbReference>
<dbReference type="InterPro" id="IPR036736">
    <property type="entry name" value="ACP-like_sf"/>
</dbReference>
<protein>
    <submittedName>
        <fullName evidence="6">Amino acid adenylation domain-containing protein</fullName>
    </submittedName>
</protein>
<comment type="caution">
    <text evidence="6">The sequence shown here is derived from an EMBL/GenBank/DDBJ whole genome shotgun (WGS) entry which is preliminary data.</text>
</comment>
<dbReference type="PANTHER" id="PTHR45527">
    <property type="entry name" value="NONRIBOSOMAL PEPTIDE SYNTHETASE"/>
    <property type="match status" value="1"/>
</dbReference>
<dbReference type="FunFam" id="1.10.1200.10:FF:000016">
    <property type="entry name" value="Non-ribosomal peptide synthase"/>
    <property type="match status" value="1"/>
</dbReference>
<keyword evidence="7" id="KW-1185">Reference proteome</keyword>
<feature type="compositionally biased region" description="Basic and acidic residues" evidence="4">
    <location>
        <begin position="1097"/>
        <end position="1108"/>
    </location>
</feature>
<dbReference type="InterPro" id="IPR025110">
    <property type="entry name" value="AMP-bd_C"/>
</dbReference>
<organism evidence="6 7">
    <name type="scientific">Thermosporothrix hazakensis</name>
    <dbReference type="NCBI Taxonomy" id="644383"/>
    <lineage>
        <taxon>Bacteria</taxon>
        <taxon>Bacillati</taxon>
        <taxon>Chloroflexota</taxon>
        <taxon>Ktedonobacteria</taxon>
        <taxon>Ktedonobacterales</taxon>
        <taxon>Thermosporotrichaceae</taxon>
        <taxon>Thermosporothrix</taxon>
    </lineage>
</organism>
<dbReference type="CDD" id="cd05930">
    <property type="entry name" value="A_NRPS"/>
    <property type="match status" value="1"/>
</dbReference>
<dbReference type="InterPro" id="IPR010071">
    <property type="entry name" value="AA_adenyl_dom"/>
</dbReference>
<dbReference type="FunFam" id="3.30.300.30:FF:000010">
    <property type="entry name" value="Enterobactin synthetase component F"/>
    <property type="match status" value="1"/>
</dbReference>
<dbReference type="Pfam" id="PF13193">
    <property type="entry name" value="AMP-binding_C"/>
    <property type="match status" value="1"/>
</dbReference>
<feature type="domain" description="Carrier" evidence="5">
    <location>
        <begin position="995"/>
        <end position="1070"/>
    </location>
</feature>
<dbReference type="GO" id="GO:0003824">
    <property type="term" value="F:catalytic activity"/>
    <property type="evidence" value="ECO:0007669"/>
    <property type="project" value="InterPro"/>
</dbReference>
<keyword evidence="3" id="KW-0597">Phosphoprotein</keyword>
<dbReference type="AlphaFoldDB" id="A0A326U4I9"/>
<dbReference type="FunFam" id="3.30.559.10:FF:000012">
    <property type="entry name" value="Non-ribosomal peptide synthetase"/>
    <property type="match status" value="1"/>
</dbReference>
<dbReference type="Pfam" id="PF00501">
    <property type="entry name" value="AMP-binding"/>
    <property type="match status" value="1"/>
</dbReference>
<dbReference type="CDD" id="cd19531">
    <property type="entry name" value="LCL_NRPS-like"/>
    <property type="match status" value="1"/>
</dbReference>
<proteinExistence type="predicted"/>
<evidence type="ECO:0000313" key="7">
    <source>
        <dbReference type="Proteomes" id="UP000248806"/>
    </source>
</evidence>
<dbReference type="Gene3D" id="1.10.1200.10">
    <property type="entry name" value="ACP-like"/>
    <property type="match status" value="1"/>
</dbReference>
<dbReference type="GO" id="GO:0072330">
    <property type="term" value="P:monocarboxylic acid biosynthetic process"/>
    <property type="evidence" value="ECO:0007669"/>
    <property type="project" value="UniProtKB-ARBA"/>
</dbReference>
<dbReference type="InterPro" id="IPR020806">
    <property type="entry name" value="PKS_PP-bd"/>
</dbReference>
<dbReference type="RefSeq" id="WP_170142765.1">
    <property type="nucleotide sequence ID" value="NZ_BIFX01000003.1"/>
</dbReference>
<feature type="compositionally biased region" description="Low complexity" evidence="4">
    <location>
        <begin position="1081"/>
        <end position="1092"/>
    </location>
</feature>
<keyword evidence="2" id="KW-0596">Phosphopantetheine</keyword>
<dbReference type="InterPro" id="IPR009081">
    <property type="entry name" value="PP-bd_ACP"/>
</dbReference>
<dbReference type="Gene3D" id="3.30.559.10">
    <property type="entry name" value="Chloramphenicol acetyltransferase-like domain"/>
    <property type="match status" value="1"/>
</dbReference>
<feature type="region of interest" description="Disordered" evidence="4">
    <location>
        <begin position="1081"/>
        <end position="1108"/>
    </location>
</feature>
<accession>A0A326U4I9</accession>
<dbReference type="FunFam" id="3.40.50.980:FF:000001">
    <property type="entry name" value="Non-ribosomal peptide synthetase"/>
    <property type="match status" value="1"/>
</dbReference>
<evidence type="ECO:0000256" key="1">
    <source>
        <dbReference type="ARBA" id="ARBA00001957"/>
    </source>
</evidence>
<dbReference type="PROSITE" id="PS00455">
    <property type="entry name" value="AMP_BINDING"/>
    <property type="match status" value="1"/>
</dbReference>
<gene>
    <name evidence="6" type="ORF">EI42_04046</name>
</gene>
<evidence type="ECO:0000256" key="4">
    <source>
        <dbReference type="SAM" id="MobiDB-lite"/>
    </source>
</evidence>
<dbReference type="InterPro" id="IPR001242">
    <property type="entry name" value="Condensation_dom"/>
</dbReference>
<dbReference type="Gene3D" id="2.30.38.10">
    <property type="entry name" value="Luciferase, Domain 3"/>
    <property type="match status" value="1"/>
</dbReference>
<sequence length="1108" mass="125156">MDARSDSARSTEEKRLLVQQLLQKKREGIRFFPLSFAQQRLWFLEQLMPGQQLYNVLTGVQLKGRVDVSALERSFQTIIQRHETLRTTFTLLNDQPVQVIMPTLDFHLLQEDVSTLPAEEREQQVQQSIEREKKHVFSLDKGPLLRAVLLSLADERWLLLLNMHHIVTDGWSMGVLVQELVTCYSAFVQGVTPELPTLSAQYADFARWQRSQLQKERLEQLLAYWRKQLDGSTPLELPTTYPRPAELTYHGSTLSFTLAPALCRALETLSIQEEATLYMTLLAAFQMLLARYTGQRDIAVGTPIANRTRYELEGLIGIFINSLVIRCNLPANPSYREVLQQVKTATTEAYAHQDVPFEKLVEELQPDRTLNRSPLFQVIFTLQNAPTATVSLPGVSVTPLEIEHDITRYDLEFNLRQHGHELEGLVVYSTDLFSAAFVQQMIAHFQNILACILENPDIRLSELALLSEQERERLCKQWSAGEACELDPSFFQATFEAFAAQQPDKPALVWGEKRITYRELNERANQLAHSLMRAGIGPEVATGVCLERSPWQVIAFLAILKAGGIFVPLDPTYPRERLAFILTDAHISVLLTQEHLKAIFSLSDPVTVIALDQSHTRLEMEPRTNPLPHLSPENIAYIIYTSGSTGKPKGVMIPHRGLLNVLEAQKQIFGLSSNDRILQFSSFSFDMFIAECLMSFGCGATLHMLEAPSALLLGPTLAEMLFQQRITVAALAPSALATLPLAELPDLRVIATTGEACQATLVQQWGEKHHFYNAYGPTEGSIFVSIGQCVPGETDPLPIGRPILNVRAYLLDTYGYPVPAGVPGEICIGGPGVARGYVHRPELTAEYFIPDPFSGEPGARLYRTGDLARYRQDGTLEFLGRVDFQVKIRGFRIEPGEIETVLEQHPDIARAVVVAQEQEQGDKRLVAYIVARKECSQLDSGALRQHVQAQLPDYMVPSAFFVLDTLPLTPTGKIDRQRLPRMDKVQVQTQREYIAPGNNLELMLAHHWEEVLGVERVSIRDNFFELGGHSLLMTRLHNRLQQVLQQEIRLLDLFKYPTIQAFAQFLDSQKRQTGKALLQQSARRAEARLQAQRQRRQGREQRRATKMQ</sequence>
<dbReference type="Pfam" id="PF00550">
    <property type="entry name" value="PP-binding"/>
    <property type="match status" value="1"/>
</dbReference>
<dbReference type="SUPFAM" id="SSF52777">
    <property type="entry name" value="CoA-dependent acyltransferases"/>
    <property type="match status" value="2"/>
</dbReference>
<dbReference type="NCBIfam" id="TIGR01733">
    <property type="entry name" value="AA-adenyl-dom"/>
    <property type="match status" value="1"/>
</dbReference>
<evidence type="ECO:0000256" key="3">
    <source>
        <dbReference type="ARBA" id="ARBA00022553"/>
    </source>
</evidence>
<dbReference type="InterPro" id="IPR045851">
    <property type="entry name" value="AMP-bd_C_sf"/>
</dbReference>
<evidence type="ECO:0000259" key="5">
    <source>
        <dbReference type="PROSITE" id="PS50075"/>
    </source>
</evidence>
<dbReference type="GO" id="GO:0031177">
    <property type="term" value="F:phosphopantetheine binding"/>
    <property type="evidence" value="ECO:0007669"/>
    <property type="project" value="InterPro"/>
</dbReference>
<dbReference type="GO" id="GO:0044550">
    <property type="term" value="P:secondary metabolite biosynthetic process"/>
    <property type="evidence" value="ECO:0007669"/>
    <property type="project" value="UniProtKB-ARBA"/>
</dbReference>
<dbReference type="Gene3D" id="3.30.300.30">
    <property type="match status" value="1"/>
</dbReference>
<dbReference type="InterPro" id="IPR020459">
    <property type="entry name" value="AMP-binding"/>
</dbReference>
<dbReference type="SUPFAM" id="SSF56801">
    <property type="entry name" value="Acetyl-CoA synthetase-like"/>
    <property type="match status" value="1"/>
</dbReference>
<dbReference type="Pfam" id="PF00668">
    <property type="entry name" value="Condensation"/>
    <property type="match status" value="1"/>
</dbReference>
<reference evidence="6 7" key="1">
    <citation type="submission" date="2018-06" db="EMBL/GenBank/DDBJ databases">
        <title>Genomic Encyclopedia of Archaeal and Bacterial Type Strains, Phase II (KMG-II): from individual species to whole genera.</title>
        <authorList>
            <person name="Goeker M."/>
        </authorList>
    </citation>
    <scope>NUCLEOTIDE SEQUENCE [LARGE SCALE GENOMIC DNA]</scope>
    <source>
        <strain evidence="6 7">ATCC BAA-1881</strain>
    </source>
</reference>
<evidence type="ECO:0000256" key="2">
    <source>
        <dbReference type="ARBA" id="ARBA00022450"/>
    </source>
</evidence>
<dbReference type="GO" id="GO:0005737">
    <property type="term" value="C:cytoplasm"/>
    <property type="evidence" value="ECO:0007669"/>
    <property type="project" value="TreeGrafter"/>
</dbReference>
<dbReference type="FunFam" id="3.40.50.12780:FF:000012">
    <property type="entry name" value="Non-ribosomal peptide synthetase"/>
    <property type="match status" value="1"/>
</dbReference>
<comment type="cofactor">
    <cofactor evidence="1">
        <name>pantetheine 4'-phosphate</name>
        <dbReference type="ChEBI" id="CHEBI:47942"/>
    </cofactor>
</comment>
<dbReference type="GO" id="GO:0008610">
    <property type="term" value="P:lipid biosynthetic process"/>
    <property type="evidence" value="ECO:0007669"/>
    <property type="project" value="UniProtKB-ARBA"/>
</dbReference>
<dbReference type="InterPro" id="IPR000873">
    <property type="entry name" value="AMP-dep_synth/lig_dom"/>
</dbReference>
<dbReference type="GO" id="GO:0043041">
    <property type="term" value="P:amino acid activation for nonribosomal peptide biosynthetic process"/>
    <property type="evidence" value="ECO:0007669"/>
    <property type="project" value="TreeGrafter"/>
</dbReference>
<evidence type="ECO:0000313" key="6">
    <source>
        <dbReference type="EMBL" id="PZW26087.1"/>
    </source>
</evidence>
<dbReference type="Gene3D" id="3.40.50.980">
    <property type="match status" value="2"/>
</dbReference>
<dbReference type="SUPFAM" id="SSF47336">
    <property type="entry name" value="ACP-like"/>
    <property type="match status" value="1"/>
</dbReference>
<dbReference type="InterPro" id="IPR020845">
    <property type="entry name" value="AMP-binding_CS"/>
</dbReference>
<dbReference type="EMBL" id="QKUF01000016">
    <property type="protein sequence ID" value="PZW26087.1"/>
    <property type="molecule type" value="Genomic_DNA"/>
</dbReference>